<dbReference type="Proteomes" id="UP000712600">
    <property type="component" value="Unassembled WGS sequence"/>
</dbReference>
<reference evidence="2" key="1">
    <citation type="submission" date="2019-12" db="EMBL/GenBank/DDBJ databases">
        <title>Genome sequencing and annotation of Brassica cretica.</title>
        <authorList>
            <person name="Studholme D.J."/>
            <person name="Sarris P."/>
        </authorList>
    </citation>
    <scope>NUCLEOTIDE SEQUENCE</scope>
    <source>
        <strain evidence="2">PFS-109/04</strain>
        <tissue evidence="2">Leaf</tissue>
    </source>
</reference>
<comment type="caution">
    <text evidence="2">The sequence shown here is derived from an EMBL/GenBank/DDBJ whole genome shotgun (WGS) entry which is preliminary data.</text>
</comment>
<evidence type="ECO:0000259" key="1">
    <source>
        <dbReference type="PROSITE" id="PS52045"/>
    </source>
</evidence>
<dbReference type="PROSITE" id="PS52045">
    <property type="entry name" value="NEPROSIN_PEP_CD"/>
    <property type="match status" value="1"/>
</dbReference>
<dbReference type="Pfam" id="PF03080">
    <property type="entry name" value="Neprosin"/>
    <property type="match status" value="1"/>
</dbReference>
<dbReference type="EMBL" id="QGKX02001347">
    <property type="protein sequence ID" value="KAF3522839.1"/>
    <property type="molecule type" value="Genomic_DNA"/>
</dbReference>
<evidence type="ECO:0000313" key="3">
    <source>
        <dbReference type="Proteomes" id="UP000712600"/>
    </source>
</evidence>
<accession>A0A8S9PPW4</accession>
<dbReference type="InterPro" id="IPR053168">
    <property type="entry name" value="Glutamic_endopeptidase"/>
</dbReference>
<proteinExistence type="predicted"/>
<dbReference type="PANTHER" id="PTHR31589:SF110">
    <property type="entry name" value="PROTEIN, PUTATIVE (DUF239)-RELATED"/>
    <property type="match status" value="1"/>
</dbReference>
<gene>
    <name evidence="2" type="ORF">F2Q69_00051641</name>
</gene>
<name>A0A8S9PPW4_BRACR</name>
<dbReference type="PANTHER" id="PTHR31589">
    <property type="entry name" value="PROTEIN, PUTATIVE (DUF239)-RELATED-RELATED"/>
    <property type="match status" value="1"/>
</dbReference>
<protein>
    <recommendedName>
        <fullName evidence="1">Neprosin PEP catalytic domain-containing protein</fullName>
    </recommendedName>
</protein>
<organism evidence="2 3">
    <name type="scientific">Brassica cretica</name>
    <name type="common">Mustard</name>
    <dbReference type="NCBI Taxonomy" id="69181"/>
    <lineage>
        <taxon>Eukaryota</taxon>
        <taxon>Viridiplantae</taxon>
        <taxon>Streptophyta</taxon>
        <taxon>Embryophyta</taxon>
        <taxon>Tracheophyta</taxon>
        <taxon>Spermatophyta</taxon>
        <taxon>Magnoliopsida</taxon>
        <taxon>eudicotyledons</taxon>
        <taxon>Gunneridae</taxon>
        <taxon>Pentapetalae</taxon>
        <taxon>rosids</taxon>
        <taxon>malvids</taxon>
        <taxon>Brassicales</taxon>
        <taxon>Brassicaceae</taxon>
        <taxon>Brassiceae</taxon>
        <taxon>Brassica</taxon>
    </lineage>
</organism>
<dbReference type="InterPro" id="IPR004314">
    <property type="entry name" value="Neprosin"/>
</dbReference>
<evidence type="ECO:0000313" key="2">
    <source>
        <dbReference type="EMBL" id="KAF3522839.1"/>
    </source>
</evidence>
<feature type="domain" description="Neprosin PEP catalytic" evidence="1">
    <location>
        <begin position="38"/>
        <end position="206"/>
    </location>
</feature>
<dbReference type="AlphaFoldDB" id="A0A8S9PPW4"/>
<dbReference type="Gene3D" id="3.90.1320.10">
    <property type="entry name" value="Outer-capsid protein sigma 3, large lobe"/>
    <property type="match status" value="1"/>
</dbReference>
<sequence length="206" mass="23024">MSGVRPCALLPMRQDSFPKCWYVTCHNIKSDTTNNVIFIVNGQNQYAIGFIRNRGPIYGTRASLNVWEPLVEAADDFSLSQVWLASGSFANGDVNTVEAGWQISPERYHDHQPRFFTFWTRDAYNNTGCYSTHCGGFVQTSSTIALEAAITRTSAFGGPQLDITIQIWKDQSSGNWWLGLGRNMELVGYWPAAIFTGLADHAEKVE</sequence>